<dbReference type="InterPro" id="IPR051917">
    <property type="entry name" value="Transposase-Integrase"/>
</dbReference>
<name>A0AAU9CMV4_9BACT</name>
<protein>
    <recommendedName>
        <fullName evidence="1">Transposase IS30-like HTH domain-containing protein</fullName>
    </recommendedName>
</protein>
<gene>
    <name evidence="2" type="ORF">FUAX_40250</name>
</gene>
<dbReference type="PANTHER" id="PTHR10948:SF23">
    <property type="entry name" value="TRANSPOSASE INSI FOR INSERTION SEQUENCE ELEMENT IS30A-RELATED"/>
    <property type="match status" value="1"/>
</dbReference>
<dbReference type="AlphaFoldDB" id="A0AAU9CMV4"/>
<evidence type="ECO:0000313" key="3">
    <source>
        <dbReference type="Proteomes" id="UP001348817"/>
    </source>
</evidence>
<dbReference type="EMBL" id="AP025315">
    <property type="protein sequence ID" value="BDD11593.1"/>
    <property type="molecule type" value="Genomic_DNA"/>
</dbReference>
<dbReference type="Pfam" id="PF13936">
    <property type="entry name" value="HTH_38"/>
    <property type="match status" value="1"/>
</dbReference>
<dbReference type="InterPro" id="IPR025246">
    <property type="entry name" value="IS30-like_HTH"/>
</dbReference>
<dbReference type="GO" id="GO:0032196">
    <property type="term" value="P:transposition"/>
    <property type="evidence" value="ECO:0007669"/>
    <property type="project" value="TreeGrafter"/>
</dbReference>
<keyword evidence="3" id="KW-1185">Reference proteome</keyword>
<keyword evidence="2" id="KW-0614">Plasmid</keyword>
<dbReference type="Gene3D" id="1.10.10.60">
    <property type="entry name" value="Homeodomain-like"/>
    <property type="match status" value="1"/>
</dbReference>
<evidence type="ECO:0000259" key="1">
    <source>
        <dbReference type="Pfam" id="PF13936"/>
    </source>
</evidence>
<evidence type="ECO:0000313" key="2">
    <source>
        <dbReference type="EMBL" id="BDD11593.1"/>
    </source>
</evidence>
<feature type="domain" description="Transposase IS30-like HTH" evidence="1">
    <location>
        <begin position="9"/>
        <end position="49"/>
    </location>
</feature>
<dbReference type="RefSeq" id="WP_421825167.1">
    <property type="nucleotide sequence ID" value="NZ_AP025315.1"/>
</dbReference>
<reference evidence="2 3" key="1">
    <citation type="submission" date="2021-12" db="EMBL/GenBank/DDBJ databases">
        <title>Genome sequencing of bacteria with rrn-lacking chromosome and rrn-plasmid.</title>
        <authorList>
            <person name="Anda M."/>
            <person name="Iwasaki W."/>
        </authorList>
    </citation>
    <scope>NUCLEOTIDE SEQUENCE [LARGE SCALE GENOMIC DNA]</scope>
    <source>
        <strain evidence="2 3">DSM 100852</strain>
        <plasmid evidence="2 3">pFA1</plasmid>
    </source>
</reference>
<geneLocation type="plasmid" evidence="2 3">
    <name>pFA1</name>
</geneLocation>
<dbReference type="GO" id="GO:0004803">
    <property type="term" value="F:transposase activity"/>
    <property type="evidence" value="ECO:0007669"/>
    <property type="project" value="TreeGrafter"/>
</dbReference>
<accession>A0AAU9CMV4</accession>
<sequence>MRHRKIRQYKRLSESERREIANMKCYGFSIREIAEFIERSPSTVSREIRCNSIGGNYCANLAHSLYMARKRLYAICFRRKRRHVFGFGDPDRIPRNEIAWLSDLSRYMRFGRKFSRFPQKKKSRSIYSLWSLKPFNFEDLPYLIWVLSLINEKEKVPDFMQKHVEKYKPEKTFNPPVPRSKKQEGKQGFLIIPRRLVA</sequence>
<organism evidence="2 3">
    <name type="scientific">Fulvitalea axinellae</name>
    <dbReference type="NCBI Taxonomy" id="1182444"/>
    <lineage>
        <taxon>Bacteria</taxon>
        <taxon>Pseudomonadati</taxon>
        <taxon>Bacteroidota</taxon>
        <taxon>Cytophagia</taxon>
        <taxon>Cytophagales</taxon>
        <taxon>Persicobacteraceae</taxon>
        <taxon>Fulvitalea</taxon>
    </lineage>
</organism>
<proteinExistence type="predicted"/>
<dbReference type="Proteomes" id="UP001348817">
    <property type="component" value="Plasmid pFA1"/>
</dbReference>
<dbReference type="PANTHER" id="PTHR10948">
    <property type="entry name" value="TRANSPOSASE"/>
    <property type="match status" value="1"/>
</dbReference>
<dbReference type="KEGG" id="fax:FUAX_40250"/>
<dbReference type="GO" id="GO:0005829">
    <property type="term" value="C:cytosol"/>
    <property type="evidence" value="ECO:0007669"/>
    <property type="project" value="TreeGrafter"/>
</dbReference>